<comment type="similarity">
    <text evidence="1">Belongs to the carbohydrate kinase PfkB family.</text>
</comment>
<evidence type="ECO:0000259" key="7">
    <source>
        <dbReference type="Pfam" id="PF00294"/>
    </source>
</evidence>
<feature type="region of interest" description="Disordered" evidence="6">
    <location>
        <begin position="1817"/>
        <end position="1930"/>
    </location>
</feature>
<comment type="caution">
    <text evidence="8">The sequence shown here is derived from an EMBL/GenBank/DDBJ whole genome shotgun (WGS) entry which is preliminary data.</text>
</comment>
<gene>
    <name evidence="8" type="ORF">Tci_000358</name>
</gene>
<organism evidence="8">
    <name type="scientific">Tanacetum cinerariifolium</name>
    <name type="common">Dalmatian daisy</name>
    <name type="synonym">Chrysanthemum cinerariifolium</name>
    <dbReference type="NCBI Taxonomy" id="118510"/>
    <lineage>
        <taxon>Eukaryota</taxon>
        <taxon>Viridiplantae</taxon>
        <taxon>Streptophyta</taxon>
        <taxon>Embryophyta</taxon>
        <taxon>Tracheophyta</taxon>
        <taxon>Spermatophyta</taxon>
        <taxon>Magnoliopsida</taxon>
        <taxon>eudicotyledons</taxon>
        <taxon>Gunneridae</taxon>
        <taxon>Pentapetalae</taxon>
        <taxon>asterids</taxon>
        <taxon>campanulids</taxon>
        <taxon>Asterales</taxon>
        <taxon>Asteraceae</taxon>
        <taxon>Asteroideae</taxon>
        <taxon>Anthemideae</taxon>
        <taxon>Anthemidinae</taxon>
        <taxon>Tanacetum</taxon>
    </lineage>
</organism>
<dbReference type="Pfam" id="PF00294">
    <property type="entry name" value="PfkB"/>
    <property type="match status" value="1"/>
</dbReference>
<dbReference type="GO" id="GO:0016301">
    <property type="term" value="F:kinase activity"/>
    <property type="evidence" value="ECO:0007669"/>
    <property type="project" value="UniProtKB-KW"/>
</dbReference>
<feature type="compositionally biased region" description="Basic and acidic residues" evidence="6">
    <location>
        <begin position="4066"/>
        <end position="4076"/>
    </location>
</feature>
<dbReference type="InterPro" id="IPR050306">
    <property type="entry name" value="PfkB_Carbo_kinase"/>
</dbReference>
<feature type="region of interest" description="Disordered" evidence="6">
    <location>
        <begin position="1282"/>
        <end position="1342"/>
    </location>
</feature>
<dbReference type="EMBL" id="BKCJ010000005">
    <property type="protein sequence ID" value="GEU28380.1"/>
    <property type="molecule type" value="Genomic_DNA"/>
</dbReference>
<evidence type="ECO:0000313" key="8">
    <source>
        <dbReference type="EMBL" id="GEU28380.1"/>
    </source>
</evidence>
<dbReference type="GO" id="GO:0005524">
    <property type="term" value="F:ATP binding"/>
    <property type="evidence" value="ECO:0007669"/>
    <property type="project" value="UniProtKB-KW"/>
</dbReference>
<dbReference type="InterPro" id="IPR002173">
    <property type="entry name" value="Carboh/pur_kinase_PfkB_CS"/>
</dbReference>
<dbReference type="PANTHER" id="PTHR43085">
    <property type="entry name" value="HEXOKINASE FAMILY MEMBER"/>
    <property type="match status" value="1"/>
</dbReference>
<evidence type="ECO:0000256" key="4">
    <source>
        <dbReference type="ARBA" id="ARBA00022777"/>
    </source>
</evidence>
<evidence type="ECO:0000256" key="2">
    <source>
        <dbReference type="ARBA" id="ARBA00022679"/>
    </source>
</evidence>
<feature type="domain" description="Carbohydrate kinase PfkB" evidence="7">
    <location>
        <begin position="4807"/>
        <end position="5077"/>
    </location>
</feature>
<feature type="compositionally biased region" description="Basic and acidic residues" evidence="6">
    <location>
        <begin position="1896"/>
        <end position="1907"/>
    </location>
</feature>
<feature type="compositionally biased region" description="Basic and acidic residues" evidence="6">
    <location>
        <begin position="4399"/>
        <end position="4410"/>
    </location>
</feature>
<accession>A0A699GF91</accession>
<dbReference type="PROSITE" id="PS00584">
    <property type="entry name" value="PFKB_KINASES_2"/>
    <property type="match status" value="1"/>
</dbReference>
<evidence type="ECO:0000256" key="6">
    <source>
        <dbReference type="SAM" id="MobiDB-lite"/>
    </source>
</evidence>
<sequence length="5091" mass="552026">MVFNSRSLLYYFGIEFAGAGAGVCAAGAAGAAGVTALGMPAEPVAAGAAGTALSITPPLTAPLVCWVVMYDSASVALKKTAAATPVDLDMKFDEPVAPNRLPEAPEPKAAPISAPLPCCSKTRPMMARAETTWMMTTRLFTTLIQHFDNNLAYKYCHLVVLSVLPGATALRVRLGVDDGKEICRLQRCAADQAAIDVRLRHQFPGVLGLHAAAVQNLYLGRHNLILFGDTATQEMVRFLRHLRGGGLAGTDGPYRLIGQHDVGQLVARNGVQRRLQLGADRRLGIAGFALIERFAHADHRRQTGSQRHHGFLRHQLTRFAVVRTALRVTDQHVAGTEVDQHRGRHFARVRAAGVDRQVLAAPGDRGIAQFALALRQIRRRHADRAVGAVVRILETGDNAGQQGCIDGAAAVHFPIADNQFASHTVVRVQNEIPACAGMTTRCRQRYVKCLAGRKCVIPAPADRPPPRPASSNHLQHDFSDVGAAFHQRMRCCRLLQREHRVDHRLDLALGHQRPHALDQLFGNCALELGRTGTQRRTGHRQAAEQQLSQVQLGLGAAQRGNQRQAAVVGQGADFAWHVVAAHHVQDHIDAASVGQRFHDLHEIFRLVIDAAFGAQRLARRHLVGAAGRGEHAVAHGAGQLDGRHADAGRAALHQQGFAADQMGAVEHIAPHGKIIFRDRGRFQQAPAFGHGHDLGDRRHAVFRIAAALHQRAHVVADVERGVIEVAVDDFAGHFQAGQVGRAGRRIVGALALEDVGTVDAGRMHLDQDFAGFNDRHGTLAQLEHVGGTGMGESRDARRLPLPLPHPTRLRLPRQWRVRFPCGRERLAFRHLFLAHVLEHGGALFRRIGRAARCRQVPQHVGDDVILRHATHVIAVHQAHDLQRLGMALLGGLGEPAHGLLVVLDHGVAGVIHGAYHVLGIGLALQRGLAVPLERLLVVLRHAASHVVHQAHQVLGIGVAGAGQWRDLLERRAVVLVVVGGDLAQAVDLDVAVQRLAVHGDGTQPAQIEPGATGRAGGGVAQAAQVEVDIGRFELLRIQAAQPAEVGLEQLAAAAQRDAAGAAQFELVDHGFQAAGAVHHQFQVLPRKTADVGGAHAFHHHLAQVGQHHFGARAGAGIDLDGAAAVRFQVQRVARLRRGQLVHVALVAGDLQRRRGALAQLDVNHTVDLDPHHAGVDGDSARFGRVVGRKRAAQQRPRCGKQQTELEQLLHDQILGWRYQDHNAARKTKAPELRRTARFGGWATGNRLARTTGLWPGGQSSSISFSNPSSPCKRVYAETAYRGSTQPVDGYSQRRQRCPQKLDSRPSGNDGAGASDEGSSAPRLPHQVQPRPGGKGQVAAAPPGQHQLPVQRRLGQHGHRELAAWQRVAEQLGQDGDAHAQPHQRRHEIPLAAAAADLGLEPRPGAGIGHDLVERERFPVKDERTVGQLTQRHRLASAPARLGRRQQAQGRAHQRERIELLPDMGVARVVEQRSHFQRAAAQVRFDRLRAAFEQFEFNVRMPAVVRRQQRRQGLVRLLRDAQAQLAAAQLLQVRQLHVQFLVHGQQRAPARQHHAARIGERKALAHPFEQHQVQRLLQLGDHLAHRGLPPARLEWHDDLLSHPAFFLHDSAGTAADRRLGRVRPRGGLAAPAVFRRRGGTAADGGAAAGRRGAPVRGRSRRRMAAVEHAVVLHSADRLRGAVHRPARARGTAPVCRHRHRLHVGAAGHRADRGMGMPVRARRPAAQAARRAAPPLPLLLVDARDHHVGHFDRRRRTDVHPVRAVFRRHALAGMAAGSRHRGLCAAHLPVPRTGQAPLAGAGPGQLRGHRGIAGQHAAARPPAGHRRQHGAQPAGPFRVHPVRAGGHAPPGRLGAADGRVRDDHRPVRHPARAGAAWPAAAAHARGAQRTVRRGGPWLRHERGAQDRPAGRRRGQPHHDFQRDLDGAAGAPAGAPAGVAFTLPAGDGAQLRQQAVGDIDVLLPGRVAILGVAGHGNRGNRAHAAIVHAAHRLGQVRHQRRLLLSRQQCPFRERHLRLRMVLQQRAHEPHIRVHILRAVRDAGIEIVGADGHQDQVRPVIALVPGYLRLLVGNRQLIIIGQLEQVGPVVPRAHQPPAAGAYQLHLRAQVARQQHAVRGARIPPRRLFFLARHAVDRLAAGDGVAQHQQLALREFGRRQPAAVGVEPFERGRAVPGFGAVHHFHRVPGARQVLRQHHRLRTARQMQLARRAAVDDHIEIAVVAARLGVHRQPRAVEAGVKAHAGIAETGRAIGRNRAAAHAGHLADIGQHGVGPDLVALGRGMQKILHDRRRHVAIRLQEALAVVLVDDGLAVIEAGDHAVEFFHLRALGALARLLVRQHGVEQQARVRVQRAQLCHHRLHALEHLGRRCLAVEEIIDADGEHHQLRMQVARMAVVEAPQHIARVVAADAEIGRLPFAERFIPDLLVPALGDRVAHEQQVHLAGIGHLQVFLEHGLPAGDGHPGIFHGARRRGGAARLAVDGGGGLGGFDRCSLCLYFEAQQNHTVRRHLRFELAAGVARLPGPYVGPAEHRFFEIRRALVQVIVNVVLPPVEAHRRRRCAAIEYHQRPLAVVERLGPVLHVARVQEAPSGDAQLVLVDRNRILAGQRAVRGSRHLADVVPQDQRRRQHGPRREMRAVFVVGHALAHFQHVHIVPVARTGVLAQACLLVEDAHHAPRRERPLAEFAVPARVDIARGAPRMAHVLRPLPWLGVAPLANAEQHRAARAADGVAHGGVGAHGIQALAVAPVVLDVVDAPLGVRDRVLVFVAPAARPAAARGGAHVRVDADLQTLAVHIVGQRLHPGREAVGIGMDHALVVTLAVPAVVDVHVHVAGVLQAALDHHVGRVADQLFVDIAGKRVPAVPAHLRGGGQTLEFLGAGIAGQRPRARRQHRWHQRQRTGIRVEYGVQALLLLRRIAHEIVTRLPPVVGIGRAARAAPCPEVETGDRVALGGARVHHVEHFLVEAVADRGAGLDAERRAVAIEAEFFQHDGLVQLFGQLDVGIQVVAALGQRTVPGAGRVARIEPLPVLGPQVVRQVVDMPGAVGVQVQLRVLRGTGQALAAAADHVVAVQAMDVAGHVVDPFDVRRLFLRRGPAVAGPRLVGQLPGHQARVVRIRFTSDGVHALDDLGDHLAVLLLRGGVHVEARVLLHVVVVVLGDVGIQRRRAFEPVQVLRHAARPLPEVVQVKHHGHVALGRFGHQEVQAHQQVFVVVARLAGGGGADRAFHGGFFGDGQHPQVVDADGAHAVQFLEQALALAYAARRAQVAAVPEVGAHDVIRLALAGEMGFFGGDEVGLVSCLVLVLSMRRLFDGLAVDVQRLLRHLHGDGGGTGVAGIVRQQHLVAALGDAPGLAAAVEHAQQARIDGHAHVAALARRQLHLVPAAQALGRFPLRADRRQVNLRHVLAFHGARVGDLEAQFQLAVLARRRQAGIRERGIRQAVAEREQWLEALAVEPLVADGRALVVIDGKAHLLVFRIAIEPGTGQLAFRGREGRGQVAGRIDFAEQHAGNRLAAARTGIPRLQHGRAAVHPRHQHGARRLEHHHGFRIGGGHRIDQRILVVGQRQRHGVQRLAHPLLGEHDDRVGAGRQSGCGGGIGAVVVHHAGATGARLDFLQGRRRVVHHGPRPRERRDTGHRIAADRIHERRPAAGQHAHVRMGADHHDFFGARLERQDVAGVLEQHDALFRIRTADQAVSVEVDLAAGGHRMVDHALVEHGAQDAVGHVVQARLRHVAVGHRFLERAAEVLRLVELPARLLIEAAVGSFHGAVHGAPVGHHVAFISPVLFQYAVQQVVVLARVHAVQTVVRAHDGPGIGLLQHELERQQVGHAVAGVVETRVQHEAARLLVVHGKVLHGGDHVVRLDAPDLLRHHGAGQQRILARVFEIAAVARLAQQVHAAGQHHVKTRGARFGADHGAALVRQLPVPGGGGGQARWQRRALARGLARLRGHAQPGVGLEQRGQSQARHAGHVAGGKRQRVRVFFGLGAEVRTEVGQHPRQLFVLGHGGQRQLRALAGVQRSVEPGARCRRRFGGRRPRRHQRCGQRQGEGNRHGPQPEGNGHAETAARAVHSPRRQDGPIHDHPCCSCSNANRRRHHPRHRPRGRRVARHHFARAQERTGIDGSHAPDGARRRAQTGLRLLQAAAQAPAPPDLPAAPPAQHGVQQPVLFARAARRGGSLPQAGHRAVVHGGWAGRRPDRPDPHARAGRHRVRGLFRTRDPERAALHRQAAGADRHAAARLQLRQSGQYDGRLPRHQAPDRDRPHPRGLYFRAAGALQHPRTRARLPPGLVRGRHPGRPAPGSQPARRRGPGDGRARGDGAAAVAAASARRRVLLQRQRRTRCHALLPGARPEGAARYRHRRLRRHLGRRAGPPSAHHPARGQDGAGRAGRGAAAQRPVPGQPARRTGGTDRARGADRARQHRVRRLARATEYPDQPPLNPTTNPMTAPDFHTRAALLDHILHTKRFYDARCHALRVQLRHGLAPVRRRCRPPAPAPRAGLPARCPPPPAHGRLRVDARLARGRGACHRRRQPLLWPGLRAAGLQPRADGGRAPGRRMDRRNLRPDGTPLLGRAARAVRRRSIARLVPPGRLPRPERQHARVRSADRRVRGHRRTGVPAARRNAGAQHHAAPGSAGRWPDLGALPRRLVGGLGLQPRRQEQYLPSVGLPAGPPDRVGQAAAAARTPCRAPAAAVRLAAAARRAAVRRGGREGVGRHARRPVLRLCARRQHLRRHQVLLGAGREPGHRRPAGRPHGRGALLDLVRPAVGLQLDPLRRPRIRRVVPHPGCRQPQAHRPEKPGRQAAGEALTDMIVQDAAQQQWQSKVGGSTWNVARTMAALDVPTAFAGAVSCDVFGDALWQASAASRLDLRFLQRIDKSPLLAIVHRTDPPAYFFVGDDSADLHFDAAALPEGWRAHCQWVHFGGISLARQPLAGKLVALAEQLKRDGVRISFDPNYRLLMDERYDATLRRMTELADVVKVSEEDLAGLFRTDDIDTAFAILRSWNRQAAYLYTKGADGASLHCGDDDWTQAAPQITVADTVGAGDASIAALAYSMLYHPDQGPQRHLQCAVAAGAAACTVAGASPPSLAAIERLLAQMGD</sequence>
<evidence type="ECO:0000256" key="3">
    <source>
        <dbReference type="ARBA" id="ARBA00022741"/>
    </source>
</evidence>
<reference evidence="8" key="1">
    <citation type="journal article" date="2019" name="Sci. Rep.">
        <title>Draft genome of Tanacetum cinerariifolium, the natural source of mosquito coil.</title>
        <authorList>
            <person name="Yamashiro T."/>
            <person name="Shiraishi A."/>
            <person name="Satake H."/>
            <person name="Nakayama K."/>
        </authorList>
    </citation>
    <scope>NUCLEOTIDE SEQUENCE</scope>
</reference>
<keyword evidence="5" id="KW-0067">ATP-binding</keyword>
<proteinExistence type="inferred from homology"/>
<feature type="compositionally biased region" description="Basic residues" evidence="6">
    <location>
        <begin position="4019"/>
        <end position="4035"/>
    </location>
</feature>
<feature type="region of interest" description="Disordered" evidence="6">
    <location>
        <begin position="4106"/>
        <end position="4125"/>
    </location>
</feature>
<keyword evidence="4" id="KW-0418">Kinase</keyword>
<dbReference type="PANTHER" id="PTHR43085:SF1">
    <property type="entry name" value="PSEUDOURIDINE KINASE-RELATED"/>
    <property type="match status" value="1"/>
</dbReference>
<evidence type="ECO:0000256" key="1">
    <source>
        <dbReference type="ARBA" id="ARBA00010688"/>
    </source>
</evidence>
<feature type="compositionally biased region" description="Basic residues" evidence="6">
    <location>
        <begin position="4084"/>
        <end position="4101"/>
    </location>
</feature>
<keyword evidence="3" id="KW-0547">Nucleotide-binding</keyword>
<feature type="compositionally biased region" description="Low complexity" evidence="6">
    <location>
        <begin position="1638"/>
        <end position="1655"/>
    </location>
</feature>
<name>A0A699GF91_TANCI</name>
<dbReference type="CDD" id="cd01167">
    <property type="entry name" value="bac_FRK"/>
    <property type="match status" value="1"/>
</dbReference>
<feature type="region of interest" description="Disordered" evidence="6">
    <location>
        <begin position="3946"/>
        <end position="3967"/>
    </location>
</feature>
<dbReference type="InterPro" id="IPR011611">
    <property type="entry name" value="PfkB_dom"/>
</dbReference>
<feature type="region of interest" description="Disordered" evidence="6">
    <location>
        <begin position="4182"/>
        <end position="4315"/>
    </location>
</feature>
<feature type="compositionally biased region" description="Basic and acidic residues" evidence="6">
    <location>
        <begin position="4584"/>
        <end position="4599"/>
    </location>
</feature>
<feature type="compositionally biased region" description="Basic and acidic residues" evidence="6">
    <location>
        <begin position="4187"/>
        <end position="4196"/>
    </location>
</feature>
<evidence type="ECO:0000256" key="5">
    <source>
        <dbReference type="ARBA" id="ARBA00022840"/>
    </source>
</evidence>
<feature type="compositionally biased region" description="Basic and acidic residues" evidence="6">
    <location>
        <begin position="1914"/>
        <end position="1923"/>
    </location>
</feature>
<dbReference type="Gene3D" id="3.40.1190.20">
    <property type="match status" value="1"/>
</dbReference>
<protein>
    <recommendedName>
        <fullName evidence="7">Carbohydrate kinase PfkB domain-containing protein</fullName>
    </recommendedName>
</protein>
<dbReference type="InterPro" id="IPR029056">
    <property type="entry name" value="Ribokinase-like"/>
</dbReference>
<feature type="region of interest" description="Disordered" evidence="6">
    <location>
        <begin position="1638"/>
        <end position="1659"/>
    </location>
</feature>
<feature type="compositionally biased region" description="Low complexity" evidence="6">
    <location>
        <begin position="1870"/>
        <end position="1885"/>
    </location>
</feature>
<feature type="region of interest" description="Disordered" evidence="6">
    <location>
        <begin position="4018"/>
        <end position="4101"/>
    </location>
</feature>
<feature type="region of interest" description="Disordered" evidence="6">
    <location>
        <begin position="4534"/>
        <end position="4633"/>
    </location>
</feature>
<keyword evidence="2" id="KW-0808">Transferase</keyword>
<feature type="compositionally biased region" description="Basic residues" evidence="6">
    <location>
        <begin position="4197"/>
        <end position="4207"/>
    </location>
</feature>
<feature type="region of interest" description="Disordered" evidence="6">
    <location>
        <begin position="4359"/>
        <end position="4437"/>
    </location>
</feature>
<dbReference type="SUPFAM" id="SSF53613">
    <property type="entry name" value="Ribokinase-like"/>
    <property type="match status" value="1"/>
</dbReference>